<dbReference type="AlphaFoldDB" id="A0A9D4SXU9"/>
<reference evidence="2" key="2">
    <citation type="submission" date="2021-09" db="EMBL/GenBank/DDBJ databases">
        <authorList>
            <person name="Jia N."/>
            <person name="Wang J."/>
            <person name="Shi W."/>
            <person name="Du L."/>
            <person name="Sun Y."/>
            <person name="Zhan W."/>
            <person name="Jiang J."/>
            <person name="Wang Q."/>
            <person name="Zhang B."/>
            <person name="Ji P."/>
            <person name="Sakyi L.B."/>
            <person name="Cui X."/>
            <person name="Yuan T."/>
            <person name="Jiang B."/>
            <person name="Yang W."/>
            <person name="Lam T.T.-Y."/>
            <person name="Chang Q."/>
            <person name="Ding S."/>
            <person name="Wang X."/>
            <person name="Zhu J."/>
            <person name="Ruan X."/>
            <person name="Zhao L."/>
            <person name="Wei J."/>
            <person name="Que T."/>
            <person name="Du C."/>
            <person name="Cheng J."/>
            <person name="Dai P."/>
            <person name="Han X."/>
            <person name="Huang E."/>
            <person name="Gao Y."/>
            <person name="Liu J."/>
            <person name="Shao H."/>
            <person name="Ye R."/>
            <person name="Li L."/>
            <person name="Wei W."/>
            <person name="Wang X."/>
            <person name="Wang C."/>
            <person name="Huo Q."/>
            <person name="Li W."/>
            <person name="Guo W."/>
            <person name="Chen H."/>
            <person name="Chen S."/>
            <person name="Zhou L."/>
            <person name="Zhou L."/>
            <person name="Ni X."/>
            <person name="Tian J."/>
            <person name="Zhou Y."/>
            <person name="Sheng Y."/>
            <person name="Liu T."/>
            <person name="Pan Y."/>
            <person name="Xia L."/>
            <person name="Li J."/>
            <person name="Zhao F."/>
            <person name="Cao W."/>
        </authorList>
    </citation>
    <scope>NUCLEOTIDE SEQUENCE</scope>
    <source>
        <strain evidence="2">Rsan-2018</strain>
        <tissue evidence="2">Larvae</tissue>
    </source>
</reference>
<accession>A0A9D4SXU9</accession>
<keyword evidence="3" id="KW-1185">Reference proteome</keyword>
<comment type="caution">
    <text evidence="2">The sequence shown here is derived from an EMBL/GenBank/DDBJ whole genome shotgun (WGS) entry which is preliminary data.</text>
</comment>
<feature type="region of interest" description="Disordered" evidence="1">
    <location>
        <begin position="210"/>
        <end position="229"/>
    </location>
</feature>
<name>A0A9D4SXU9_RHISA</name>
<proteinExistence type="predicted"/>
<feature type="region of interest" description="Disordered" evidence="1">
    <location>
        <begin position="54"/>
        <end position="73"/>
    </location>
</feature>
<protein>
    <submittedName>
        <fullName evidence="2">Uncharacterized protein</fullName>
    </submittedName>
</protein>
<dbReference type="VEuPathDB" id="VectorBase:RSAN_032592"/>
<reference evidence="2" key="1">
    <citation type="journal article" date="2020" name="Cell">
        <title>Large-Scale Comparative Analyses of Tick Genomes Elucidate Their Genetic Diversity and Vector Capacities.</title>
        <authorList>
            <consortium name="Tick Genome and Microbiome Consortium (TIGMIC)"/>
            <person name="Jia N."/>
            <person name="Wang J."/>
            <person name="Shi W."/>
            <person name="Du L."/>
            <person name="Sun Y."/>
            <person name="Zhan W."/>
            <person name="Jiang J.F."/>
            <person name="Wang Q."/>
            <person name="Zhang B."/>
            <person name="Ji P."/>
            <person name="Bell-Sakyi L."/>
            <person name="Cui X.M."/>
            <person name="Yuan T.T."/>
            <person name="Jiang B.G."/>
            <person name="Yang W.F."/>
            <person name="Lam T.T."/>
            <person name="Chang Q.C."/>
            <person name="Ding S.J."/>
            <person name="Wang X.J."/>
            <person name="Zhu J.G."/>
            <person name="Ruan X.D."/>
            <person name="Zhao L."/>
            <person name="Wei J.T."/>
            <person name="Ye R.Z."/>
            <person name="Que T.C."/>
            <person name="Du C.H."/>
            <person name="Zhou Y.H."/>
            <person name="Cheng J.X."/>
            <person name="Dai P.F."/>
            <person name="Guo W.B."/>
            <person name="Han X.H."/>
            <person name="Huang E.J."/>
            <person name="Li L.F."/>
            <person name="Wei W."/>
            <person name="Gao Y.C."/>
            <person name="Liu J.Z."/>
            <person name="Shao H.Z."/>
            <person name="Wang X."/>
            <person name="Wang C.C."/>
            <person name="Yang T.C."/>
            <person name="Huo Q.B."/>
            <person name="Li W."/>
            <person name="Chen H.Y."/>
            <person name="Chen S.E."/>
            <person name="Zhou L.G."/>
            <person name="Ni X.B."/>
            <person name="Tian J.H."/>
            <person name="Sheng Y."/>
            <person name="Liu T."/>
            <person name="Pan Y.S."/>
            <person name="Xia L.Y."/>
            <person name="Li J."/>
            <person name="Zhao F."/>
            <person name="Cao W.C."/>
        </authorList>
    </citation>
    <scope>NUCLEOTIDE SEQUENCE</scope>
    <source>
        <strain evidence="2">Rsan-2018</strain>
    </source>
</reference>
<organism evidence="2 3">
    <name type="scientific">Rhipicephalus sanguineus</name>
    <name type="common">Brown dog tick</name>
    <name type="synonym">Ixodes sanguineus</name>
    <dbReference type="NCBI Taxonomy" id="34632"/>
    <lineage>
        <taxon>Eukaryota</taxon>
        <taxon>Metazoa</taxon>
        <taxon>Ecdysozoa</taxon>
        <taxon>Arthropoda</taxon>
        <taxon>Chelicerata</taxon>
        <taxon>Arachnida</taxon>
        <taxon>Acari</taxon>
        <taxon>Parasitiformes</taxon>
        <taxon>Ixodida</taxon>
        <taxon>Ixodoidea</taxon>
        <taxon>Ixodidae</taxon>
        <taxon>Rhipicephalinae</taxon>
        <taxon>Rhipicephalus</taxon>
        <taxon>Rhipicephalus</taxon>
    </lineage>
</organism>
<evidence type="ECO:0000313" key="2">
    <source>
        <dbReference type="EMBL" id="KAH7956044.1"/>
    </source>
</evidence>
<dbReference type="EMBL" id="JABSTV010001250">
    <property type="protein sequence ID" value="KAH7956044.1"/>
    <property type="molecule type" value="Genomic_DNA"/>
</dbReference>
<sequence length="264" mass="28579">MLFFHCINNAVVNSFILFETHREDHRNIEELSGKTGFDQLAFQIGLVNQILDMDDRHVPPPPPPKKSEHKLQDSRHGFKLSALVKEYELAQSTISTILKAGSTTLLKAGTSGHADKRKRIREPCGSCLTIDRSAPGTSGNADGPSDAPNLKISLLKAVRFVTARGTRTSLPRLVTAKPGTETADLTELWEHVATGDADSGCCRTAALCDSSDSSDEEVDSASTTPSMTTQGALTSIDSLIDFMHIKGMPPEFSAAAESYAHQWL</sequence>
<evidence type="ECO:0000313" key="3">
    <source>
        <dbReference type="Proteomes" id="UP000821837"/>
    </source>
</evidence>
<gene>
    <name evidence="2" type="ORF">HPB52_005780</name>
</gene>
<dbReference type="Proteomes" id="UP000821837">
    <property type="component" value="Unassembled WGS sequence"/>
</dbReference>
<evidence type="ECO:0000256" key="1">
    <source>
        <dbReference type="SAM" id="MobiDB-lite"/>
    </source>
</evidence>